<dbReference type="Pfam" id="PF00026">
    <property type="entry name" value="Asp"/>
    <property type="match status" value="1"/>
</dbReference>
<comment type="similarity">
    <text evidence="1 7">Belongs to the peptidase A1 family.</text>
</comment>
<accession>A0A1B6E0M7</accession>
<evidence type="ECO:0000256" key="6">
    <source>
        <dbReference type="PIRSR" id="PIRSR601461-2"/>
    </source>
</evidence>
<dbReference type="PANTHER" id="PTHR47966">
    <property type="entry name" value="BETA-SITE APP-CLEAVING ENZYME, ISOFORM A-RELATED"/>
    <property type="match status" value="1"/>
</dbReference>
<evidence type="ECO:0000256" key="5">
    <source>
        <dbReference type="PIRSR" id="PIRSR601461-1"/>
    </source>
</evidence>
<keyword evidence="4 7" id="KW-0378">Hydrolase</keyword>
<feature type="active site" evidence="5">
    <location>
        <position position="210"/>
    </location>
</feature>
<feature type="domain" description="Peptidase A1" evidence="8">
    <location>
        <begin position="11"/>
        <end position="326"/>
    </location>
</feature>
<keyword evidence="2 7" id="KW-0645">Protease</keyword>
<dbReference type="Gene3D" id="2.40.70.10">
    <property type="entry name" value="Acid Proteases"/>
    <property type="match status" value="2"/>
</dbReference>
<dbReference type="InterPro" id="IPR001969">
    <property type="entry name" value="Aspartic_peptidase_AS"/>
</dbReference>
<dbReference type="InterPro" id="IPR033121">
    <property type="entry name" value="PEPTIDASE_A1"/>
</dbReference>
<gene>
    <name evidence="9" type="ORF">g.13955</name>
</gene>
<feature type="active site" evidence="5">
    <location>
        <position position="29"/>
    </location>
</feature>
<dbReference type="FunFam" id="2.40.70.10:FF:000115">
    <property type="entry name" value="Lysosomal aspartic protease"/>
    <property type="match status" value="1"/>
</dbReference>
<dbReference type="PROSITE" id="PS00141">
    <property type="entry name" value="ASP_PROTEASE"/>
    <property type="match status" value="2"/>
</dbReference>
<evidence type="ECO:0000313" key="9">
    <source>
        <dbReference type="EMBL" id="JAS31478.1"/>
    </source>
</evidence>
<dbReference type="Gene3D" id="2.60.40.1960">
    <property type="match status" value="1"/>
</dbReference>
<evidence type="ECO:0000256" key="3">
    <source>
        <dbReference type="ARBA" id="ARBA00022750"/>
    </source>
</evidence>
<keyword evidence="6" id="KW-1015">Disulfide bond</keyword>
<protein>
    <recommendedName>
        <fullName evidence="8">Peptidase A1 domain-containing protein</fullName>
    </recommendedName>
</protein>
<dbReference type="PROSITE" id="PS51767">
    <property type="entry name" value="PEPTIDASE_A1"/>
    <property type="match status" value="1"/>
</dbReference>
<dbReference type="GO" id="GO:0004190">
    <property type="term" value="F:aspartic-type endopeptidase activity"/>
    <property type="evidence" value="ECO:0007669"/>
    <property type="project" value="UniProtKB-KW"/>
</dbReference>
<feature type="disulfide bond" evidence="6">
    <location>
        <begin position="200"/>
        <end position="205"/>
    </location>
</feature>
<evidence type="ECO:0000256" key="1">
    <source>
        <dbReference type="ARBA" id="ARBA00007447"/>
    </source>
</evidence>
<evidence type="ECO:0000256" key="4">
    <source>
        <dbReference type="ARBA" id="ARBA00022801"/>
    </source>
</evidence>
<dbReference type="AlphaFoldDB" id="A0A1B6E0M7"/>
<organism evidence="9">
    <name type="scientific">Clastoptera arizonana</name>
    <name type="common">Arizona spittle bug</name>
    <dbReference type="NCBI Taxonomy" id="38151"/>
    <lineage>
        <taxon>Eukaryota</taxon>
        <taxon>Metazoa</taxon>
        <taxon>Ecdysozoa</taxon>
        <taxon>Arthropoda</taxon>
        <taxon>Hexapoda</taxon>
        <taxon>Insecta</taxon>
        <taxon>Pterygota</taxon>
        <taxon>Neoptera</taxon>
        <taxon>Paraneoptera</taxon>
        <taxon>Hemiptera</taxon>
        <taxon>Auchenorrhyncha</taxon>
        <taxon>Cercopoidea</taxon>
        <taxon>Clastopteridae</taxon>
        <taxon>Clastoptera</taxon>
    </lineage>
</organism>
<dbReference type="PANTHER" id="PTHR47966:SF51">
    <property type="entry name" value="BETA-SITE APP-CLEAVING ENZYME, ISOFORM A-RELATED"/>
    <property type="match status" value="1"/>
</dbReference>
<keyword evidence="3 7" id="KW-0064">Aspartyl protease</keyword>
<sequence>PLFYSFQDMVYTGRIALGTPPQTFRVVFDTGSAYFWVLSSKCSVFSPSSWSKSKYISRISKTYQEIGALVNINYGTGKVQGVLSNDSMIIEYLTIKGQLFLEVVKVTGLFRVKFDGIFGLGNWEHIKFKPPFYNLVYQKLIPAPVFSFYLNKDMNSHLMFGGTDPACYEGQFVFVEANKYITSNWEFVMANMIIDGEEMCSSSGCRVTVDTGTPVVAGPDKVVEKIKASIDKDKVGQQVGARYIVDCEGNYSDVVFKTLNNDDLILTANDYLMRDTFRKKEFCYLGFVSFPHLNDSQPMPRLLLGNLFMHKYYTQFNSETDTIGFALAKDC</sequence>
<dbReference type="InterPro" id="IPR001461">
    <property type="entry name" value="Aspartic_peptidase_A1"/>
</dbReference>
<evidence type="ECO:0000256" key="7">
    <source>
        <dbReference type="RuleBase" id="RU000454"/>
    </source>
</evidence>
<evidence type="ECO:0000259" key="8">
    <source>
        <dbReference type="PROSITE" id="PS51767"/>
    </source>
</evidence>
<dbReference type="EMBL" id="GEDC01005820">
    <property type="protein sequence ID" value="JAS31478.1"/>
    <property type="molecule type" value="Transcribed_RNA"/>
</dbReference>
<feature type="non-terminal residue" evidence="9">
    <location>
        <position position="1"/>
    </location>
</feature>
<evidence type="ECO:0000256" key="2">
    <source>
        <dbReference type="ARBA" id="ARBA00022670"/>
    </source>
</evidence>
<name>A0A1B6E0M7_9HEMI</name>
<dbReference type="PRINTS" id="PR00792">
    <property type="entry name" value="PEPSIN"/>
</dbReference>
<proteinExistence type="inferred from homology"/>
<reference evidence="9" key="1">
    <citation type="submission" date="2015-12" db="EMBL/GenBank/DDBJ databases">
        <title>De novo transcriptome assembly of four potential Pierce s Disease insect vectors from Arizona vineyards.</title>
        <authorList>
            <person name="Tassone E.E."/>
        </authorList>
    </citation>
    <scope>NUCLEOTIDE SEQUENCE</scope>
</reference>
<dbReference type="SUPFAM" id="SSF50630">
    <property type="entry name" value="Acid proteases"/>
    <property type="match status" value="1"/>
</dbReference>
<dbReference type="InterPro" id="IPR021109">
    <property type="entry name" value="Peptidase_aspartic_dom_sf"/>
</dbReference>
<dbReference type="GO" id="GO:0006508">
    <property type="term" value="P:proteolysis"/>
    <property type="evidence" value="ECO:0007669"/>
    <property type="project" value="UniProtKB-KW"/>
</dbReference>